<proteinExistence type="predicted"/>
<reference evidence="3" key="1">
    <citation type="submission" date="2017-02" db="UniProtKB">
        <authorList>
            <consortium name="WormBaseParasite"/>
        </authorList>
    </citation>
    <scope>IDENTIFICATION</scope>
</reference>
<feature type="transmembrane region" description="Helical" evidence="1">
    <location>
        <begin position="6"/>
        <end position="26"/>
    </location>
</feature>
<keyword evidence="1" id="KW-1133">Transmembrane helix</keyword>
<sequence>MNLIYSSLSLIINYVIYRIVVKRISVSNKAKMNDNKSIFWSIAIQSLFPFCYQVPAIIYYFVFLILQGKKVTEMEIFLNLLFYSRHFLSIFLSLIVIKHFKIMMLNDFGCKSITDSIPVTRVHAKSMFL</sequence>
<keyword evidence="2" id="KW-1185">Reference proteome</keyword>
<dbReference type="Proteomes" id="UP000046392">
    <property type="component" value="Unplaced"/>
</dbReference>
<organism evidence="2 3">
    <name type="scientific">Strongyloides papillosus</name>
    <name type="common">Intestinal threadworm</name>
    <dbReference type="NCBI Taxonomy" id="174720"/>
    <lineage>
        <taxon>Eukaryota</taxon>
        <taxon>Metazoa</taxon>
        <taxon>Ecdysozoa</taxon>
        <taxon>Nematoda</taxon>
        <taxon>Chromadorea</taxon>
        <taxon>Rhabditida</taxon>
        <taxon>Tylenchina</taxon>
        <taxon>Panagrolaimomorpha</taxon>
        <taxon>Strongyloidoidea</taxon>
        <taxon>Strongyloididae</taxon>
        <taxon>Strongyloides</taxon>
    </lineage>
</organism>
<evidence type="ECO:0000313" key="3">
    <source>
        <dbReference type="WBParaSite" id="SPAL_0001095000.2"/>
    </source>
</evidence>
<dbReference type="WBParaSite" id="SPAL_0001095000.2">
    <property type="protein sequence ID" value="SPAL_0001095000.2"/>
    <property type="gene ID" value="SPAL_0001095000"/>
</dbReference>
<dbReference type="AlphaFoldDB" id="A0A0N5BYV2"/>
<protein>
    <submittedName>
        <fullName evidence="3">G_PROTEIN_RECEP_F1_2 domain-containing protein</fullName>
    </submittedName>
</protein>
<keyword evidence="1" id="KW-0472">Membrane</keyword>
<keyword evidence="1" id="KW-0812">Transmembrane</keyword>
<feature type="transmembrane region" description="Helical" evidence="1">
    <location>
        <begin position="38"/>
        <end position="64"/>
    </location>
</feature>
<accession>A0A0N5BYV2</accession>
<evidence type="ECO:0000256" key="1">
    <source>
        <dbReference type="SAM" id="Phobius"/>
    </source>
</evidence>
<name>A0A0N5BYV2_STREA</name>
<feature type="transmembrane region" description="Helical" evidence="1">
    <location>
        <begin position="76"/>
        <end position="97"/>
    </location>
</feature>
<evidence type="ECO:0000313" key="2">
    <source>
        <dbReference type="Proteomes" id="UP000046392"/>
    </source>
</evidence>